<protein>
    <submittedName>
        <fullName evidence="3">DUF4183 domain-containing protein</fullName>
    </submittedName>
</protein>
<feature type="chain" id="PRO_5038773118" evidence="1">
    <location>
        <begin position="17"/>
        <end position="139"/>
    </location>
</feature>
<keyword evidence="1" id="KW-0732">Signal</keyword>
<dbReference type="Proteomes" id="UP000310636">
    <property type="component" value="Unassembled WGS sequence"/>
</dbReference>
<comment type="caution">
    <text evidence="3">The sequence shown here is derived from an EMBL/GenBank/DDBJ whole genome shotgun (WGS) entry which is preliminary data.</text>
</comment>
<feature type="domain" description="DUF4183" evidence="2">
    <location>
        <begin position="50"/>
        <end position="114"/>
    </location>
</feature>
<organism evidence="3 4">
    <name type="scientific">Cohnella fermenti</name>
    <dbReference type="NCBI Taxonomy" id="2565925"/>
    <lineage>
        <taxon>Bacteria</taxon>
        <taxon>Bacillati</taxon>
        <taxon>Bacillota</taxon>
        <taxon>Bacilli</taxon>
        <taxon>Bacillales</taxon>
        <taxon>Paenibacillaceae</taxon>
        <taxon>Cohnella</taxon>
    </lineage>
</organism>
<sequence>MAASLIKLFITATASAPTATGGEIETTVSPNVTRFNATIAGGMIAGGNTTIPAASFLDDDGGTVTDLPAQPTDGYINVYVNGVLQEGGLSTLSTTQLVLSTVDIEEGTPVVLQVSDYSSTTSTITVEPTISAPTITIVV</sequence>
<proteinExistence type="predicted"/>
<dbReference type="AlphaFoldDB" id="A0A4S4BW57"/>
<feature type="signal peptide" evidence="1">
    <location>
        <begin position="1"/>
        <end position="16"/>
    </location>
</feature>
<evidence type="ECO:0000313" key="4">
    <source>
        <dbReference type="Proteomes" id="UP000310636"/>
    </source>
</evidence>
<dbReference type="RefSeq" id="WP_136370923.1">
    <property type="nucleotide sequence ID" value="NZ_SSOB01000020.1"/>
</dbReference>
<evidence type="ECO:0000256" key="1">
    <source>
        <dbReference type="SAM" id="SignalP"/>
    </source>
</evidence>
<reference evidence="3 4" key="1">
    <citation type="submission" date="2019-04" db="EMBL/GenBank/DDBJ databases">
        <title>Cohnella sp. nov. isolated from preserved vegetables.</title>
        <authorList>
            <person name="Lin S.-Y."/>
            <person name="Hung M.-H."/>
            <person name="Young C.-C."/>
        </authorList>
    </citation>
    <scope>NUCLEOTIDE SEQUENCE [LARGE SCALE GENOMIC DNA]</scope>
    <source>
        <strain evidence="3 4">CC-MHH1044</strain>
    </source>
</reference>
<dbReference type="OrthoDB" id="2623159at2"/>
<dbReference type="InterPro" id="IPR025237">
    <property type="entry name" value="DUF4183"/>
</dbReference>
<accession>A0A4S4BW57</accession>
<name>A0A4S4BW57_9BACL</name>
<gene>
    <name evidence="3" type="ORF">E6C55_16555</name>
</gene>
<dbReference type="Pfam" id="PF13799">
    <property type="entry name" value="DUF4183"/>
    <property type="match status" value="1"/>
</dbReference>
<evidence type="ECO:0000259" key="2">
    <source>
        <dbReference type="Pfam" id="PF13799"/>
    </source>
</evidence>
<dbReference type="EMBL" id="SSOB01000020">
    <property type="protein sequence ID" value="THF77278.1"/>
    <property type="molecule type" value="Genomic_DNA"/>
</dbReference>
<keyword evidence="4" id="KW-1185">Reference proteome</keyword>
<evidence type="ECO:0000313" key="3">
    <source>
        <dbReference type="EMBL" id="THF77278.1"/>
    </source>
</evidence>